<dbReference type="NCBIfam" id="NF003589">
    <property type="entry name" value="PRK05254.1-2"/>
    <property type="match status" value="1"/>
</dbReference>
<evidence type="ECO:0000313" key="14">
    <source>
        <dbReference type="Proteomes" id="UP000063965"/>
    </source>
</evidence>
<dbReference type="NCBIfam" id="NF003588">
    <property type="entry name" value="PRK05254.1-1"/>
    <property type="match status" value="1"/>
</dbReference>
<evidence type="ECO:0000256" key="6">
    <source>
        <dbReference type="ARBA" id="ARBA00022763"/>
    </source>
</evidence>
<dbReference type="InterPro" id="IPR036895">
    <property type="entry name" value="Uracil-DNA_glycosylase-like_sf"/>
</dbReference>
<dbReference type="PANTHER" id="PTHR11264">
    <property type="entry name" value="URACIL-DNA GLYCOSYLASE"/>
    <property type="match status" value="1"/>
</dbReference>
<organism evidence="13 14">
    <name type="scientific">Candidatus Coxiella mudrowiae</name>
    <dbReference type="NCBI Taxonomy" id="2054173"/>
    <lineage>
        <taxon>Bacteria</taxon>
        <taxon>Pseudomonadati</taxon>
        <taxon>Pseudomonadota</taxon>
        <taxon>Gammaproteobacteria</taxon>
        <taxon>Legionellales</taxon>
        <taxon>Coxiellaceae</taxon>
        <taxon>Coxiella</taxon>
    </lineage>
</organism>
<dbReference type="Pfam" id="PF03167">
    <property type="entry name" value="UDG"/>
    <property type="match status" value="1"/>
</dbReference>
<evidence type="ECO:0000256" key="10">
    <source>
        <dbReference type="PROSITE-ProRule" id="PRU10072"/>
    </source>
</evidence>
<dbReference type="NCBIfam" id="NF003591">
    <property type="entry name" value="PRK05254.1-4"/>
    <property type="match status" value="1"/>
</dbReference>
<dbReference type="Gene3D" id="3.40.470.10">
    <property type="entry name" value="Uracil-DNA glycosylase-like domain"/>
    <property type="match status" value="1"/>
</dbReference>
<keyword evidence="14" id="KW-1185">Reference proteome</keyword>
<dbReference type="NCBIfam" id="NF003592">
    <property type="entry name" value="PRK05254.1-5"/>
    <property type="match status" value="1"/>
</dbReference>
<name>A0ABM5UUL9_9COXI</name>
<evidence type="ECO:0000259" key="12">
    <source>
        <dbReference type="SMART" id="SM00986"/>
    </source>
</evidence>
<dbReference type="SMART" id="SM00986">
    <property type="entry name" value="UDG"/>
    <property type="match status" value="1"/>
</dbReference>
<proteinExistence type="inferred from homology"/>
<evidence type="ECO:0000256" key="5">
    <source>
        <dbReference type="ARBA" id="ARBA00018429"/>
    </source>
</evidence>
<dbReference type="EMBL" id="CP011126">
    <property type="protein sequence ID" value="AKQ33685.1"/>
    <property type="molecule type" value="Genomic_DNA"/>
</dbReference>
<dbReference type="InterPro" id="IPR018085">
    <property type="entry name" value="Ura-DNA_Glyclase_AS"/>
</dbReference>
<protein>
    <recommendedName>
        <fullName evidence="5 9">Uracil-DNA glycosylase</fullName>
        <shortName evidence="9">UDG</shortName>
        <ecNumber evidence="4 9">3.2.2.27</ecNumber>
    </recommendedName>
</protein>
<dbReference type="CDD" id="cd10027">
    <property type="entry name" value="UDG-F1-like"/>
    <property type="match status" value="1"/>
</dbReference>
<comment type="subcellular location">
    <subcellularLocation>
        <location evidence="9">Cytoplasm</location>
    </subcellularLocation>
</comment>
<dbReference type="InterPro" id="IPR002043">
    <property type="entry name" value="UDG_fam1"/>
</dbReference>
<dbReference type="PANTHER" id="PTHR11264:SF0">
    <property type="entry name" value="URACIL-DNA GLYCOSYLASE"/>
    <property type="match status" value="1"/>
</dbReference>
<gene>
    <name evidence="9 13" type="primary">ung</name>
    <name evidence="13" type="ORF">CleRT_09840</name>
</gene>
<sequence length="235" mass="26770">MITMTEKITWQTVLNEKKQKPYFQAILDFVKKERKAGKTIYPPQKDIFNALKLTPYETVKVVILGQDPYHGPNQAHGLAFSVRPGVAFPPSLQNIFKELHEDLNVPIPSQGTLEKWAKQGVLLLNAALTVEAGKPQSHASIGWHRFTDHVIASLNDHHPKGIVFLLWGAYAQQKSSLITNIRHRILKAPHPSPFSANRGFFGCRHFSKVNELLREMGREEIDWTLDYLIQSHDSY</sequence>
<evidence type="ECO:0000313" key="13">
    <source>
        <dbReference type="EMBL" id="AKQ33685.1"/>
    </source>
</evidence>
<evidence type="ECO:0000256" key="9">
    <source>
        <dbReference type="HAMAP-Rule" id="MF_00148"/>
    </source>
</evidence>
<dbReference type="SUPFAM" id="SSF52141">
    <property type="entry name" value="Uracil-DNA glycosylase-like"/>
    <property type="match status" value="1"/>
</dbReference>
<evidence type="ECO:0000256" key="11">
    <source>
        <dbReference type="RuleBase" id="RU003780"/>
    </source>
</evidence>
<dbReference type="SMART" id="SM00987">
    <property type="entry name" value="UreE_C"/>
    <property type="match status" value="1"/>
</dbReference>
<reference evidence="13 14" key="1">
    <citation type="journal article" date="2015" name="Genome Biol. Evol.">
        <title>Distinctive Genome Reduction Rates Revealed by Genomic Analyses of Two Coxiella-Like Endosymbionts in Ticks.</title>
        <authorList>
            <person name="Gottlieb Y."/>
            <person name="Lalzar I."/>
            <person name="Klasson L."/>
        </authorList>
    </citation>
    <scope>NUCLEOTIDE SEQUENCE [LARGE SCALE GENOMIC DNA]</scope>
    <source>
        <strain evidence="13 14">CRt</strain>
    </source>
</reference>
<dbReference type="InterPro" id="IPR005122">
    <property type="entry name" value="Uracil-DNA_glycosylase-like"/>
</dbReference>
<evidence type="ECO:0000256" key="4">
    <source>
        <dbReference type="ARBA" id="ARBA00012030"/>
    </source>
</evidence>
<dbReference type="RefSeq" id="WP_082160439.1">
    <property type="nucleotide sequence ID" value="NZ_CP011126.1"/>
</dbReference>
<keyword evidence="9" id="KW-0963">Cytoplasm</keyword>
<evidence type="ECO:0000256" key="2">
    <source>
        <dbReference type="ARBA" id="ARBA00002631"/>
    </source>
</evidence>
<evidence type="ECO:0000256" key="7">
    <source>
        <dbReference type="ARBA" id="ARBA00022801"/>
    </source>
</evidence>
<keyword evidence="7 9" id="KW-0378">Hydrolase</keyword>
<accession>A0ABM5UUL9</accession>
<dbReference type="Proteomes" id="UP000063965">
    <property type="component" value="Chromosome"/>
</dbReference>
<evidence type="ECO:0000256" key="1">
    <source>
        <dbReference type="ARBA" id="ARBA00001400"/>
    </source>
</evidence>
<dbReference type="HAMAP" id="MF_00148">
    <property type="entry name" value="UDG"/>
    <property type="match status" value="1"/>
</dbReference>
<comment type="catalytic activity">
    <reaction evidence="1 9 11">
        <text>Hydrolyzes single-stranded DNA or mismatched double-stranded DNA and polynucleotides, releasing free uracil.</text>
        <dbReference type="EC" id="3.2.2.27"/>
    </reaction>
</comment>
<evidence type="ECO:0000256" key="8">
    <source>
        <dbReference type="ARBA" id="ARBA00023204"/>
    </source>
</evidence>
<comment type="similarity">
    <text evidence="3 9 11">Belongs to the uracil-DNA glycosylase (UDG) superfamily. UNG family.</text>
</comment>
<feature type="domain" description="Uracil-DNA glycosylase-like" evidence="12">
    <location>
        <begin position="52"/>
        <end position="213"/>
    </location>
</feature>
<dbReference type="NCBIfam" id="TIGR00628">
    <property type="entry name" value="ung"/>
    <property type="match status" value="1"/>
</dbReference>
<dbReference type="EC" id="3.2.2.27" evidence="4 9"/>
<dbReference type="PROSITE" id="PS00130">
    <property type="entry name" value="U_DNA_GLYCOSYLASE"/>
    <property type="match status" value="1"/>
</dbReference>
<keyword evidence="6 9" id="KW-0227">DNA damage</keyword>
<comment type="function">
    <text evidence="2 9 11">Excises uracil residues from the DNA which can arise as a result of misincorporation of dUMP residues by DNA polymerase or due to deamination of cytosine.</text>
</comment>
<feature type="active site" description="Proton acceptor" evidence="9 10">
    <location>
        <position position="67"/>
    </location>
</feature>
<evidence type="ECO:0000256" key="3">
    <source>
        <dbReference type="ARBA" id="ARBA00008184"/>
    </source>
</evidence>
<keyword evidence="8 9" id="KW-0234">DNA repair</keyword>